<evidence type="ECO:0000313" key="1">
    <source>
        <dbReference type="EMBL" id="MDA7085155.1"/>
    </source>
</evidence>
<dbReference type="RefSeq" id="WP_271346090.1">
    <property type="nucleotide sequence ID" value="NZ_JAQJZJ010000001.1"/>
</dbReference>
<dbReference type="Proteomes" id="UP001212042">
    <property type="component" value="Unassembled WGS sequence"/>
</dbReference>
<accession>A0ABT4X9U9</accession>
<protein>
    <submittedName>
        <fullName evidence="1">Uncharacterized protein</fullName>
    </submittedName>
</protein>
<evidence type="ECO:0000313" key="2">
    <source>
        <dbReference type="Proteomes" id="UP001212042"/>
    </source>
</evidence>
<dbReference type="EMBL" id="JAQJZJ010000001">
    <property type="protein sequence ID" value="MDA7085155.1"/>
    <property type="molecule type" value="Genomic_DNA"/>
</dbReference>
<reference evidence="1 2" key="1">
    <citation type="submission" date="2023-01" db="EMBL/GenBank/DDBJ databases">
        <title>Pseudomonas SA3-5T sp. nov., isolated from tidal flat sediment.</title>
        <authorList>
            <person name="Kim H.S."/>
            <person name="Kim J.-S."/>
            <person name="Suh M.K."/>
            <person name="Eom M.K."/>
            <person name="Lee J.-S."/>
        </authorList>
    </citation>
    <scope>NUCLEOTIDE SEQUENCE [LARGE SCALE GENOMIC DNA]</scope>
    <source>
        <strain evidence="1 2">SA3-5</strain>
    </source>
</reference>
<organism evidence="1 2">
    <name type="scientific">Pseudomonas aestuarii</name>
    <dbReference type="NCBI Taxonomy" id="3018340"/>
    <lineage>
        <taxon>Bacteria</taxon>
        <taxon>Pseudomonadati</taxon>
        <taxon>Pseudomonadota</taxon>
        <taxon>Gammaproteobacteria</taxon>
        <taxon>Pseudomonadales</taxon>
        <taxon>Pseudomonadaceae</taxon>
        <taxon>Pseudomonas</taxon>
    </lineage>
</organism>
<name>A0ABT4X9U9_9PSED</name>
<keyword evidence="2" id="KW-1185">Reference proteome</keyword>
<gene>
    <name evidence="1" type="ORF">PH586_01970</name>
</gene>
<proteinExistence type="predicted"/>
<comment type="caution">
    <text evidence="1">The sequence shown here is derived from an EMBL/GenBank/DDBJ whole genome shotgun (WGS) entry which is preliminary data.</text>
</comment>
<sequence length="271" mass="30555">MKKLRILPLLVAVWALFAWASLQLRDAPRLDQQSVLRVRLPIPVQLAYAGGDPYLAANLNVFRSLMVDARISEGETYRVQGQLQADASFFNPRHEDNYYVASAILPWNGQVEAAQRVLLRAAQSREWDMWPAFFYAFNAMYFERDMARAGHWAEVAAQRDTSNADSLRAMAAKWYERGDDPQMALNILKAMREQSRDANFRALLQARMARLEGLQALRVAAAAYRAEHGAPPSRLEELLGYGGLPALPQDPLQLGYALSDDGQPVLVDHKR</sequence>